<dbReference type="InterPro" id="IPR029058">
    <property type="entry name" value="AB_hydrolase_fold"/>
</dbReference>
<sequence length="262" mass="29241">MVKAKIFTIPKPRIAPKLRVFCFPFAGGSFTTYIPWVHCLNDDVELVLITLPGRASRVSEPSHEQMESIISELLGQKSIFAHVPYIFFGHSLGSRVAFELAVNLQSLGITAPQYFIASGSRAPHLESRRESIHHLPKAEFLQKLGELNGTPKEVLSNSELIDFFIPALRADFKVAHDYRAKKIPIVSPILVLGGEDDIDVTHLELLAWTELSQRGTQIILIPGGHFFINEHQSAVIAQVDFVVNLVLTCNEIQHIDKCELSQ</sequence>
<dbReference type="Proteomes" id="UP000515917">
    <property type="component" value="Chromosome"/>
</dbReference>
<protein>
    <submittedName>
        <fullName evidence="3">Thioesterase</fullName>
    </submittedName>
</protein>
<gene>
    <name evidence="3" type="ORF">C1H71_15925</name>
</gene>
<dbReference type="AlphaFoldDB" id="A0A7G3GCJ0"/>
<dbReference type="EMBL" id="CP025781">
    <property type="protein sequence ID" value="QBC44874.1"/>
    <property type="molecule type" value="Genomic_DNA"/>
</dbReference>
<dbReference type="Pfam" id="PF00975">
    <property type="entry name" value="Thioesterase"/>
    <property type="match status" value="1"/>
</dbReference>
<evidence type="ECO:0000259" key="2">
    <source>
        <dbReference type="Pfam" id="PF00975"/>
    </source>
</evidence>
<dbReference type="InterPro" id="IPR012223">
    <property type="entry name" value="TEII"/>
</dbReference>
<feature type="domain" description="Thioesterase" evidence="2">
    <location>
        <begin position="19"/>
        <end position="238"/>
    </location>
</feature>
<dbReference type="RefSeq" id="WP_130107388.1">
    <property type="nucleotide sequence ID" value="NZ_CP025781.1"/>
</dbReference>
<proteinExistence type="inferred from homology"/>
<name>A0A7G3GCJ0_9NEIS</name>
<dbReference type="GO" id="GO:0008610">
    <property type="term" value="P:lipid biosynthetic process"/>
    <property type="evidence" value="ECO:0007669"/>
    <property type="project" value="TreeGrafter"/>
</dbReference>
<evidence type="ECO:0000313" key="3">
    <source>
        <dbReference type="EMBL" id="QBC44874.1"/>
    </source>
</evidence>
<accession>A0A7G3GCJ0</accession>
<dbReference type="PANTHER" id="PTHR11487:SF0">
    <property type="entry name" value="S-ACYL FATTY ACID SYNTHASE THIOESTERASE, MEDIUM CHAIN"/>
    <property type="match status" value="1"/>
</dbReference>
<dbReference type="SUPFAM" id="SSF53474">
    <property type="entry name" value="alpha/beta-Hydrolases"/>
    <property type="match status" value="1"/>
</dbReference>
<dbReference type="Gene3D" id="3.40.50.1820">
    <property type="entry name" value="alpha/beta hydrolase"/>
    <property type="match status" value="1"/>
</dbReference>
<keyword evidence="4" id="KW-1185">Reference proteome</keyword>
<dbReference type="KEGG" id="ifl:C1H71_15925"/>
<dbReference type="PANTHER" id="PTHR11487">
    <property type="entry name" value="THIOESTERASE"/>
    <property type="match status" value="1"/>
</dbReference>
<evidence type="ECO:0000313" key="4">
    <source>
        <dbReference type="Proteomes" id="UP000515917"/>
    </source>
</evidence>
<evidence type="ECO:0000256" key="1">
    <source>
        <dbReference type="ARBA" id="ARBA00007169"/>
    </source>
</evidence>
<comment type="similarity">
    <text evidence="1">Belongs to the thioesterase family.</text>
</comment>
<organism evidence="3 4">
    <name type="scientific">Iodobacter fluviatilis</name>
    <dbReference type="NCBI Taxonomy" id="537"/>
    <lineage>
        <taxon>Bacteria</taxon>
        <taxon>Pseudomonadati</taxon>
        <taxon>Pseudomonadota</taxon>
        <taxon>Betaproteobacteria</taxon>
        <taxon>Neisseriales</taxon>
        <taxon>Chitinibacteraceae</taxon>
        <taxon>Iodobacter</taxon>
    </lineage>
</organism>
<reference evidence="3 4" key="1">
    <citation type="submission" date="2018-01" db="EMBL/GenBank/DDBJ databases">
        <title>Genome sequence of Iodobacter sp. strain PCH194 isolated from Indian Trans-Himalaya.</title>
        <authorList>
            <person name="Kumar V."/>
            <person name="Thakur V."/>
            <person name="Kumar S."/>
            <person name="Singh D."/>
        </authorList>
    </citation>
    <scope>NUCLEOTIDE SEQUENCE [LARGE SCALE GENOMIC DNA]</scope>
    <source>
        <strain evidence="3 4">PCH194</strain>
    </source>
</reference>
<dbReference type="InterPro" id="IPR001031">
    <property type="entry name" value="Thioesterase"/>
</dbReference>